<feature type="non-terminal residue" evidence="1">
    <location>
        <position position="110"/>
    </location>
</feature>
<proteinExistence type="predicted"/>
<comment type="caution">
    <text evidence="1">The sequence shown here is derived from an EMBL/GenBank/DDBJ whole genome shotgun (WGS) entry which is preliminary data.</text>
</comment>
<protein>
    <submittedName>
        <fullName evidence="1">13538_t:CDS:1</fullName>
    </submittedName>
</protein>
<name>A0ACA9RJ48_9GLOM</name>
<evidence type="ECO:0000313" key="2">
    <source>
        <dbReference type="Proteomes" id="UP000789366"/>
    </source>
</evidence>
<sequence>LSYIGGVVCLPHSHAFAINGYVYHQVYLANAKEYSTNWFVYDAEAWNCVANQYYPQAHLIIQQPTNNAKVATCMIIYSTAIIQEWHVQIWYVGEEIPIYISILNENYEAL</sequence>
<feature type="non-terminal residue" evidence="1">
    <location>
        <position position="1"/>
    </location>
</feature>
<accession>A0ACA9RJ48</accession>
<reference evidence="1" key="1">
    <citation type="submission" date="2021-06" db="EMBL/GenBank/DDBJ databases">
        <authorList>
            <person name="Kallberg Y."/>
            <person name="Tangrot J."/>
            <person name="Rosling A."/>
        </authorList>
    </citation>
    <scope>NUCLEOTIDE SEQUENCE</scope>
    <source>
        <strain evidence="1">28 12/20/2015</strain>
    </source>
</reference>
<organism evidence="1 2">
    <name type="scientific">Cetraspora pellucida</name>
    <dbReference type="NCBI Taxonomy" id="1433469"/>
    <lineage>
        <taxon>Eukaryota</taxon>
        <taxon>Fungi</taxon>
        <taxon>Fungi incertae sedis</taxon>
        <taxon>Mucoromycota</taxon>
        <taxon>Glomeromycotina</taxon>
        <taxon>Glomeromycetes</taxon>
        <taxon>Diversisporales</taxon>
        <taxon>Gigasporaceae</taxon>
        <taxon>Cetraspora</taxon>
    </lineage>
</organism>
<gene>
    <name evidence="1" type="ORF">SPELUC_LOCUS17587</name>
</gene>
<dbReference type="Proteomes" id="UP000789366">
    <property type="component" value="Unassembled WGS sequence"/>
</dbReference>
<keyword evidence="2" id="KW-1185">Reference proteome</keyword>
<dbReference type="EMBL" id="CAJVPW010073439">
    <property type="protein sequence ID" value="CAG8795325.1"/>
    <property type="molecule type" value="Genomic_DNA"/>
</dbReference>
<evidence type="ECO:0000313" key="1">
    <source>
        <dbReference type="EMBL" id="CAG8795325.1"/>
    </source>
</evidence>